<reference evidence="4" key="1">
    <citation type="journal article" date="2019" name="Int. J. Syst. Evol. Microbiol.">
        <title>The Global Catalogue of Microorganisms (GCM) 10K type strain sequencing project: providing services to taxonomists for standard genome sequencing and annotation.</title>
        <authorList>
            <consortium name="The Broad Institute Genomics Platform"/>
            <consortium name="The Broad Institute Genome Sequencing Center for Infectious Disease"/>
            <person name="Wu L."/>
            <person name="Ma J."/>
        </authorList>
    </citation>
    <scope>NUCLEOTIDE SEQUENCE [LARGE SCALE GENOMIC DNA]</scope>
    <source>
        <strain evidence="4">JCM 17543</strain>
    </source>
</reference>
<protein>
    <recommendedName>
        <fullName evidence="2">DUF4136 domain-containing protein</fullName>
    </recommendedName>
</protein>
<feature type="domain" description="DUF4136" evidence="2">
    <location>
        <begin position="30"/>
        <end position="163"/>
    </location>
</feature>
<keyword evidence="1" id="KW-0732">Signal</keyword>
<comment type="caution">
    <text evidence="3">The sequence shown here is derived from an EMBL/GenBank/DDBJ whole genome shotgun (WGS) entry which is preliminary data.</text>
</comment>
<keyword evidence="4" id="KW-1185">Reference proteome</keyword>
<evidence type="ECO:0000256" key="1">
    <source>
        <dbReference type="SAM" id="SignalP"/>
    </source>
</evidence>
<sequence>MKMRRGYLMISALALGVAVSGAANAGPTISTNVVPGVNFSAYKTYTWVAPVSSVANPVMYQRIQADFDAALAGLGYQKGDPGDLSMIITTGAQQRTDVQSWGRFGLQTNVYQYTQGQLSLDVFDTKTQQALWHGQASQTVNPDKPNLKAIDAAIAKLMLHFPPTAAPAPSTPPR</sequence>
<dbReference type="Gene3D" id="3.30.160.670">
    <property type="match status" value="1"/>
</dbReference>
<organism evidence="3 4">
    <name type="scientific">Sphingomonas limnosediminicola</name>
    <dbReference type="NCBI Taxonomy" id="940133"/>
    <lineage>
        <taxon>Bacteria</taxon>
        <taxon>Pseudomonadati</taxon>
        <taxon>Pseudomonadota</taxon>
        <taxon>Alphaproteobacteria</taxon>
        <taxon>Sphingomonadales</taxon>
        <taxon>Sphingomonadaceae</taxon>
        <taxon>Sphingomonas</taxon>
    </lineage>
</organism>
<evidence type="ECO:0000313" key="4">
    <source>
        <dbReference type="Proteomes" id="UP001500827"/>
    </source>
</evidence>
<feature type="signal peptide" evidence="1">
    <location>
        <begin position="1"/>
        <end position="25"/>
    </location>
</feature>
<dbReference type="Pfam" id="PF13590">
    <property type="entry name" value="DUF4136"/>
    <property type="match status" value="1"/>
</dbReference>
<name>A0ABP7LVC4_9SPHN</name>
<accession>A0ABP7LVC4</accession>
<dbReference type="Proteomes" id="UP001500827">
    <property type="component" value="Unassembled WGS sequence"/>
</dbReference>
<dbReference type="InterPro" id="IPR025411">
    <property type="entry name" value="DUF4136"/>
</dbReference>
<feature type="chain" id="PRO_5046657140" description="DUF4136 domain-containing protein" evidence="1">
    <location>
        <begin position="26"/>
        <end position="174"/>
    </location>
</feature>
<evidence type="ECO:0000259" key="2">
    <source>
        <dbReference type="Pfam" id="PF13590"/>
    </source>
</evidence>
<evidence type="ECO:0000313" key="3">
    <source>
        <dbReference type="EMBL" id="GAA3908240.1"/>
    </source>
</evidence>
<proteinExistence type="predicted"/>
<dbReference type="EMBL" id="BAABBM010000001">
    <property type="protein sequence ID" value="GAA3908240.1"/>
    <property type="molecule type" value="Genomic_DNA"/>
</dbReference>
<gene>
    <name evidence="3" type="ORF">GCM10022276_28250</name>
</gene>